<dbReference type="Proteomes" id="UP000527143">
    <property type="component" value="Unassembled WGS sequence"/>
</dbReference>
<proteinExistence type="predicted"/>
<dbReference type="RefSeq" id="WP_184083753.1">
    <property type="nucleotide sequence ID" value="NZ_JACIJF010000001.1"/>
</dbReference>
<evidence type="ECO:0008006" key="3">
    <source>
        <dbReference type="Google" id="ProtNLM"/>
    </source>
</evidence>
<dbReference type="EMBL" id="JACIJF010000001">
    <property type="protein sequence ID" value="MBB5709230.1"/>
    <property type="molecule type" value="Genomic_DNA"/>
</dbReference>
<evidence type="ECO:0000313" key="2">
    <source>
        <dbReference type="Proteomes" id="UP000527143"/>
    </source>
</evidence>
<protein>
    <recommendedName>
        <fullName evidence="3">DUF1963 domain-containing protein</fullName>
    </recommendedName>
</protein>
<reference evidence="1 2" key="1">
    <citation type="submission" date="2020-08" db="EMBL/GenBank/DDBJ databases">
        <title>Genomic Encyclopedia of Type Strains, Phase IV (KMG-IV): sequencing the most valuable type-strain genomes for metagenomic binning, comparative biology and taxonomic classification.</title>
        <authorList>
            <person name="Goeker M."/>
        </authorList>
    </citation>
    <scope>NUCLEOTIDE SEQUENCE [LARGE SCALE GENOMIC DNA]</scope>
    <source>
        <strain evidence="1 2">DSM 26736</strain>
    </source>
</reference>
<accession>A0A840YK09</accession>
<organism evidence="1 2">
    <name type="scientific">Sphingomonas xinjiangensis</name>
    <dbReference type="NCBI Taxonomy" id="643568"/>
    <lineage>
        <taxon>Bacteria</taxon>
        <taxon>Pseudomonadati</taxon>
        <taxon>Pseudomonadota</taxon>
        <taxon>Alphaproteobacteria</taxon>
        <taxon>Sphingomonadales</taxon>
        <taxon>Sphingomonadaceae</taxon>
        <taxon>Sphingomonas</taxon>
    </lineage>
</organism>
<sequence length="297" mass="32064">MHAYDIDVGPWRSGNPDRGEDGWAFGLPPGIAAEQWPLDPVTGYPLVHGFTLLLPQDYRVHGPDIVAVSFFATPADSNDGGAAPWNDAVSALIAAPGNTPPGDPALLPWWERARLVHPRTARMEDILGYGYAAVLLTQAEYDGPSCPPPPPVDAPNPAAAPAWLGEGAAVAFERFSGRSPFVQVPPDPWSIHCPLRLIQRTDDPNAGIAPQDTWDNQDAENGYTARFFTDADGEWHPQPWSEGHAANHLGGTMQPCQATPAFSPYYIEFEEGLGGYNFGGGNAQLDLRDLKFDWACG</sequence>
<name>A0A840YK09_9SPHN</name>
<comment type="caution">
    <text evidence="1">The sequence shown here is derived from an EMBL/GenBank/DDBJ whole genome shotgun (WGS) entry which is preliminary data.</text>
</comment>
<gene>
    <name evidence="1" type="ORF">FHT02_000436</name>
</gene>
<evidence type="ECO:0000313" key="1">
    <source>
        <dbReference type="EMBL" id="MBB5709230.1"/>
    </source>
</evidence>
<keyword evidence="2" id="KW-1185">Reference proteome</keyword>
<dbReference type="AlphaFoldDB" id="A0A840YK09"/>